<dbReference type="HOGENOM" id="CLU_2771534_0_0_11"/>
<proteinExistence type="predicted"/>
<sequence>MRAGVVVFMPEIGWISSSATRSDQVWMPAGEEVVEIVAACRASTHLAPCIAAADCPAMTPRRRDHSQAA</sequence>
<gene>
    <name evidence="1" type="ORF">J113_24595</name>
</gene>
<evidence type="ECO:0000313" key="2">
    <source>
        <dbReference type="Proteomes" id="UP000013548"/>
    </source>
</evidence>
<dbReference type="EMBL" id="CP005386">
    <property type="protein sequence ID" value="AGL28989.1"/>
    <property type="molecule type" value="Genomic_DNA"/>
</dbReference>
<name>R4MBC3_MYCTX</name>
<organism evidence="1 2">
    <name type="scientific">Mycobacterium tuberculosis CAS/NITR204</name>
    <dbReference type="NCBI Taxonomy" id="1310114"/>
    <lineage>
        <taxon>Bacteria</taxon>
        <taxon>Bacillati</taxon>
        <taxon>Actinomycetota</taxon>
        <taxon>Actinomycetes</taxon>
        <taxon>Mycobacteriales</taxon>
        <taxon>Mycobacteriaceae</taxon>
        <taxon>Mycobacterium</taxon>
        <taxon>Mycobacterium tuberculosis complex</taxon>
    </lineage>
</organism>
<dbReference type="AlphaFoldDB" id="R4MBC3"/>
<reference evidence="1 2" key="1">
    <citation type="journal article" date="2013" name="Genome Announc.">
        <title>Whole-Genome Sequences of Four Clinical Isolates of Mycobacterium tuberculosis from Tamil Nadu, South India.</title>
        <authorList>
            <person name="Narayanan S."/>
            <person name="Deshpande U."/>
        </authorList>
    </citation>
    <scope>NUCLEOTIDE SEQUENCE [LARGE SCALE GENOMIC DNA]</scope>
    <source>
        <strain evidence="1 2">CAS/NITR204</strain>
    </source>
</reference>
<protein>
    <submittedName>
        <fullName evidence="1">Uncharacterized protein</fullName>
    </submittedName>
</protein>
<accession>R4MBC3</accession>
<dbReference type="PATRIC" id="fig|1310114.3.peg.5154"/>
<dbReference type="BioCyc" id="MTUB1310114:G13A2-3572-MONOMER"/>
<evidence type="ECO:0000313" key="1">
    <source>
        <dbReference type="EMBL" id="AGL28989.1"/>
    </source>
</evidence>
<dbReference type="KEGG" id="mtuc:J113_24595"/>
<dbReference type="Proteomes" id="UP000013548">
    <property type="component" value="Chromosome"/>
</dbReference>